<dbReference type="GO" id="GO:0016020">
    <property type="term" value="C:membrane"/>
    <property type="evidence" value="ECO:0007669"/>
    <property type="project" value="UniProtKB-SubCell"/>
</dbReference>
<comment type="subcellular location">
    <subcellularLocation>
        <location evidence="1">Membrane</location>
        <topology evidence="1">Multi-pass membrane protein</topology>
    </subcellularLocation>
</comment>
<evidence type="ECO:0000256" key="5">
    <source>
        <dbReference type="SAM" id="Phobius"/>
    </source>
</evidence>
<keyword evidence="3 5" id="KW-1133">Transmembrane helix</keyword>
<evidence type="ECO:0000256" key="1">
    <source>
        <dbReference type="ARBA" id="ARBA00004141"/>
    </source>
</evidence>
<keyword evidence="4 5" id="KW-0472">Membrane</keyword>
<evidence type="ECO:0000256" key="2">
    <source>
        <dbReference type="ARBA" id="ARBA00022692"/>
    </source>
</evidence>
<evidence type="ECO:0000313" key="7">
    <source>
        <dbReference type="EMBL" id="HDY58889.1"/>
    </source>
</evidence>
<gene>
    <name evidence="7" type="ORF">ENP86_04975</name>
</gene>
<protein>
    <submittedName>
        <fullName evidence="7">RDD family protein</fullName>
    </submittedName>
</protein>
<sequence>MSNDNGVRIKDMIRNYEDAGIIRRLCAYLLDVVFVIVPPLLIGYLFYSSNHIVMNVLKMVAIPIGFIFYQTLCVYKIGKTVGGLIMGIKVISVDKINVPLYKALIRGLFLGIASVPMRIISAGNIALAICFLSVFFPPDAEIRKKRQVFDILSGTCVIREP</sequence>
<dbReference type="AlphaFoldDB" id="A0A7V1EHQ5"/>
<reference evidence="7" key="1">
    <citation type="journal article" date="2020" name="mSystems">
        <title>Genome- and Community-Level Interaction Insights into Carbon Utilization and Element Cycling Functions of Hydrothermarchaeota in Hydrothermal Sediment.</title>
        <authorList>
            <person name="Zhou Z."/>
            <person name="Liu Y."/>
            <person name="Xu W."/>
            <person name="Pan J."/>
            <person name="Luo Z.H."/>
            <person name="Li M."/>
        </authorList>
    </citation>
    <scope>NUCLEOTIDE SEQUENCE [LARGE SCALE GENOMIC DNA]</scope>
    <source>
        <strain evidence="7">SpSt-258</strain>
    </source>
</reference>
<comment type="caution">
    <text evidence="7">The sequence shown here is derived from an EMBL/GenBank/DDBJ whole genome shotgun (WGS) entry which is preliminary data.</text>
</comment>
<organism evidence="7">
    <name type="scientific">candidate division WOR-3 bacterium</name>
    <dbReference type="NCBI Taxonomy" id="2052148"/>
    <lineage>
        <taxon>Bacteria</taxon>
        <taxon>Bacteria division WOR-3</taxon>
    </lineage>
</organism>
<feature type="transmembrane region" description="Helical" evidence="5">
    <location>
        <begin position="21"/>
        <end position="46"/>
    </location>
</feature>
<dbReference type="Pfam" id="PF06271">
    <property type="entry name" value="RDD"/>
    <property type="match status" value="1"/>
</dbReference>
<keyword evidence="2 5" id="KW-0812">Transmembrane</keyword>
<proteinExistence type="predicted"/>
<accession>A0A7V1EHQ5</accession>
<feature type="transmembrane region" description="Helical" evidence="5">
    <location>
        <begin position="52"/>
        <end position="75"/>
    </location>
</feature>
<dbReference type="InterPro" id="IPR010432">
    <property type="entry name" value="RDD"/>
</dbReference>
<evidence type="ECO:0000259" key="6">
    <source>
        <dbReference type="Pfam" id="PF06271"/>
    </source>
</evidence>
<name>A0A7V1EHQ5_UNCW3</name>
<feature type="transmembrane region" description="Helical" evidence="5">
    <location>
        <begin position="119"/>
        <end position="136"/>
    </location>
</feature>
<dbReference type="EMBL" id="DSKY01000014">
    <property type="protein sequence ID" value="HDY58889.1"/>
    <property type="molecule type" value="Genomic_DNA"/>
</dbReference>
<evidence type="ECO:0000256" key="3">
    <source>
        <dbReference type="ARBA" id="ARBA00022989"/>
    </source>
</evidence>
<feature type="domain" description="RDD" evidence="6">
    <location>
        <begin position="19"/>
        <end position="153"/>
    </location>
</feature>
<evidence type="ECO:0000256" key="4">
    <source>
        <dbReference type="ARBA" id="ARBA00023136"/>
    </source>
</evidence>